<dbReference type="AlphaFoldDB" id="A0A2S6I4G1"/>
<sequence>MQAPELRTDRLLLSKPELADAGRIVELANDPVIAEFTLSVPHPYTEAAAITWLAAINEGWAEDHAFSFAIRNPENGEMLGAVGLHISPKFGYAELGYWMGAPYRGRGYAREAVGAVIDFGFRHTDLVRIQANHRDDNPASGRVLLANGLKLEGTLDDFIIKDGNAWTVVQYRILRREWQRSGSGT</sequence>
<evidence type="ECO:0000259" key="1">
    <source>
        <dbReference type="PROSITE" id="PS51186"/>
    </source>
</evidence>
<dbReference type="PANTHER" id="PTHR43792">
    <property type="entry name" value="GNAT FAMILY, PUTATIVE (AFU_ORTHOLOGUE AFUA_3G00765)-RELATED-RELATED"/>
    <property type="match status" value="1"/>
</dbReference>
<comment type="caution">
    <text evidence="2">The sequence shown here is derived from an EMBL/GenBank/DDBJ whole genome shotgun (WGS) entry which is preliminary data.</text>
</comment>
<keyword evidence="3" id="KW-1185">Reference proteome</keyword>
<organism evidence="2 3">
    <name type="scientific">Neolewinella xylanilytica</name>
    <dbReference type="NCBI Taxonomy" id="1514080"/>
    <lineage>
        <taxon>Bacteria</taxon>
        <taxon>Pseudomonadati</taxon>
        <taxon>Bacteroidota</taxon>
        <taxon>Saprospiria</taxon>
        <taxon>Saprospirales</taxon>
        <taxon>Lewinellaceae</taxon>
        <taxon>Neolewinella</taxon>
    </lineage>
</organism>
<dbReference type="GO" id="GO:0016747">
    <property type="term" value="F:acyltransferase activity, transferring groups other than amino-acyl groups"/>
    <property type="evidence" value="ECO:0007669"/>
    <property type="project" value="InterPro"/>
</dbReference>
<dbReference type="InterPro" id="IPR016181">
    <property type="entry name" value="Acyl_CoA_acyltransferase"/>
</dbReference>
<dbReference type="Gene3D" id="3.40.630.30">
    <property type="match status" value="1"/>
</dbReference>
<name>A0A2S6I4G1_9BACT</name>
<dbReference type="InterPro" id="IPR000182">
    <property type="entry name" value="GNAT_dom"/>
</dbReference>
<protein>
    <submittedName>
        <fullName evidence="2">RimJ/RimL family protein N-acetyltransferase</fullName>
    </submittedName>
</protein>
<proteinExistence type="predicted"/>
<evidence type="ECO:0000313" key="3">
    <source>
        <dbReference type="Proteomes" id="UP000237662"/>
    </source>
</evidence>
<dbReference type="InterPro" id="IPR051531">
    <property type="entry name" value="N-acetyltransferase"/>
</dbReference>
<reference evidence="2 3" key="1">
    <citation type="submission" date="2018-02" db="EMBL/GenBank/DDBJ databases">
        <title>Genomic Encyclopedia of Archaeal and Bacterial Type Strains, Phase II (KMG-II): from individual species to whole genera.</title>
        <authorList>
            <person name="Goeker M."/>
        </authorList>
    </citation>
    <scope>NUCLEOTIDE SEQUENCE [LARGE SCALE GENOMIC DNA]</scope>
    <source>
        <strain evidence="2 3">DSM 29526</strain>
    </source>
</reference>
<gene>
    <name evidence="2" type="ORF">CLV84_2983</name>
</gene>
<dbReference type="Proteomes" id="UP000237662">
    <property type="component" value="Unassembled WGS sequence"/>
</dbReference>
<keyword evidence="2" id="KW-0808">Transferase</keyword>
<dbReference type="SUPFAM" id="SSF55729">
    <property type="entry name" value="Acyl-CoA N-acyltransferases (Nat)"/>
    <property type="match status" value="1"/>
</dbReference>
<dbReference type="Pfam" id="PF13302">
    <property type="entry name" value="Acetyltransf_3"/>
    <property type="match status" value="1"/>
</dbReference>
<dbReference type="OrthoDB" id="9811523at2"/>
<evidence type="ECO:0000313" key="2">
    <source>
        <dbReference type="EMBL" id="PPK86066.1"/>
    </source>
</evidence>
<dbReference type="PROSITE" id="PS51186">
    <property type="entry name" value="GNAT"/>
    <property type="match status" value="1"/>
</dbReference>
<feature type="domain" description="N-acetyltransferase" evidence="1">
    <location>
        <begin position="31"/>
        <end position="176"/>
    </location>
</feature>
<dbReference type="RefSeq" id="WP_104420532.1">
    <property type="nucleotide sequence ID" value="NZ_PTJC01000006.1"/>
</dbReference>
<dbReference type="EMBL" id="PTJC01000006">
    <property type="protein sequence ID" value="PPK86066.1"/>
    <property type="molecule type" value="Genomic_DNA"/>
</dbReference>
<accession>A0A2S6I4G1</accession>